<dbReference type="InterPro" id="IPR009057">
    <property type="entry name" value="Homeodomain-like_sf"/>
</dbReference>
<reference evidence="6" key="1">
    <citation type="submission" date="2021-09" db="EMBL/GenBank/DDBJ databases">
        <title>Lactobacillus species from Apis mellifera, Switzerland.</title>
        <authorList>
            <person name="Pfister J."/>
            <person name="Brown A."/>
            <person name="Neumann P."/>
            <person name="Collaud A."/>
            <person name="Retschnig G."/>
            <person name="Perreten V."/>
        </authorList>
    </citation>
    <scope>NUCLEOTIDE SEQUENCE</scope>
    <source>
        <strain evidence="6">IBH002</strain>
    </source>
</reference>
<evidence type="ECO:0000259" key="5">
    <source>
        <dbReference type="PROSITE" id="PS51464"/>
    </source>
</evidence>
<dbReference type="PANTHER" id="PTHR30514:SF21">
    <property type="entry name" value="RPIR-FAMILY TRANSCRIPTIONAL REGULATOR"/>
    <property type="match status" value="1"/>
</dbReference>
<evidence type="ECO:0000256" key="3">
    <source>
        <dbReference type="ARBA" id="ARBA00023163"/>
    </source>
</evidence>
<feature type="domain" description="SIS" evidence="5">
    <location>
        <begin position="112"/>
        <end position="249"/>
    </location>
</feature>
<dbReference type="CDD" id="cd05013">
    <property type="entry name" value="SIS_RpiR"/>
    <property type="match status" value="1"/>
</dbReference>
<dbReference type="PROSITE" id="PS51071">
    <property type="entry name" value="HTH_RPIR"/>
    <property type="match status" value="1"/>
</dbReference>
<proteinExistence type="predicted"/>
<evidence type="ECO:0000256" key="2">
    <source>
        <dbReference type="ARBA" id="ARBA00023125"/>
    </source>
</evidence>
<dbReference type="Pfam" id="PF01418">
    <property type="entry name" value="HTH_6"/>
    <property type="match status" value="1"/>
</dbReference>
<dbReference type="RefSeq" id="WP_046326661.1">
    <property type="nucleotide sequence ID" value="NZ_BPOZ01000005.1"/>
</dbReference>
<dbReference type="GO" id="GO:1901135">
    <property type="term" value="P:carbohydrate derivative metabolic process"/>
    <property type="evidence" value="ECO:0007669"/>
    <property type="project" value="InterPro"/>
</dbReference>
<keyword evidence="7" id="KW-1185">Reference proteome</keyword>
<dbReference type="EMBL" id="CP084389">
    <property type="protein sequence ID" value="UZX29895.1"/>
    <property type="molecule type" value="Genomic_DNA"/>
</dbReference>
<dbReference type="Proteomes" id="UP001164557">
    <property type="component" value="Chromosome"/>
</dbReference>
<dbReference type="GO" id="GO:0003677">
    <property type="term" value="F:DNA binding"/>
    <property type="evidence" value="ECO:0007669"/>
    <property type="project" value="UniProtKB-KW"/>
</dbReference>
<dbReference type="GO" id="GO:0097367">
    <property type="term" value="F:carbohydrate derivative binding"/>
    <property type="evidence" value="ECO:0007669"/>
    <property type="project" value="InterPro"/>
</dbReference>
<feature type="domain" description="HTH rpiR-type" evidence="4">
    <location>
        <begin position="1"/>
        <end position="77"/>
    </location>
</feature>
<dbReference type="SUPFAM" id="SSF53697">
    <property type="entry name" value="SIS domain"/>
    <property type="match status" value="1"/>
</dbReference>
<keyword evidence="2" id="KW-0238">DNA-binding</keyword>
<dbReference type="Pfam" id="PF01380">
    <property type="entry name" value="SIS"/>
    <property type="match status" value="1"/>
</dbReference>
<name>A0AA47B4E1_9LACO</name>
<dbReference type="Gene3D" id="1.10.10.10">
    <property type="entry name" value="Winged helix-like DNA-binding domain superfamily/Winged helix DNA-binding domain"/>
    <property type="match status" value="1"/>
</dbReference>
<gene>
    <name evidence="6" type="ORF">LDX53_01265</name>
</gene>
<protein>
    <submittedName>
        <fullName evidence="6">MurR/RpiR family transcriptional regulator</fullName>
    </submittedName>
</protein>
<keyword evidence="3" id="KW-0804">Transcription</keyword>
<dbReference type="AlphaFoldDB" id="A0AA47B4E1"/>
<evidence type="ECO:0000313" key="6">
    <source>
        <dbReference type="EMBL" id="UZX29895.1"/>
    </source>
</evidence>
<accession>A0AA47B4E1</accession>
<dbReference type="SUPFAM" id="SSF46689">
    <property type="entry name" value="Homeodomain-like"/>
    <property type="match status" value="1"/>
</dbReference>
<dbReference type="GO" id="GO:0003700">
    <property type="term" value="F:DNA-binding transcription factor activity"/>
    <property type="evidence" value="ECO:0007669"/>
    <property type="project" value="InterPro"/>
</dbReference>
<sequence>MNPLIAIQKNYLNFSKNEKVIANYILQNSPEINNMKITELANRTSTSISTITRFVKKIGCKSYSDMKVNIGHHLINTVPKQKDDILSEVFTFYQTVIKNTQQMIDQSLIKQFISLLKKQEHIIVIGSSSSGVSAATLGLRLMRMGFDAQSFSDPNWMEMRASIAKSNDLFLAVSNSGTTDCIVKTLTSAQKHHAKIVSITSYLENPVAQLSDLIFHVYNPRFANNEKFINSQFSNMYLIDILTSCLQEETALQESMLTTRKAVGDI</sequence>
<evidence type="ECO:0000259" key="4">
    <source>
        <dbReference type="PROSITE" id="PS51071"/>
    </source>
</evidence>
<dbReference type="InterPro" id="IPR047640">
    <property type="entry name" value="RpiR-like"/>
</dbReference>
<dbReference type="Gene3D" id="3.40.50.10490">
    <property type="entry name" value="Glucose-6-phosphate isomerase like protein, domain 1"/>
    <property type="match status" value="1"/>
</dbReference>
<dbReference type="PROSITE" id="PS51464">
    <property type="entry name" value="SIS"/>
    <property type="match status" value="1"/>
</dbReference>
<dbReference type="InterPro" id="IPR036388">
    <property type="entry name" value="WH-like_DNA-bd_sf"/>
</dbReference>
<evidence type="ECO:0000256" key="1">
    <source>
        <dbReference type="ARBA" id="ARBA00023015"/>
    </source>
</evidence>
<dbReference type="PANTHER" id="PTHR30514">
    <property type="entry name" value="GLUCOKINASE"/>
    <property type="match status" value="1"/>
</dbReference>
<keyword evidence="1" id="KW-0805">Transcription regulation</keyword>
<dbReference type="InterPro" id="IPR046348">
    <property type="entry name" value="SIS_dom_sf"/>
</dbReference>
<dbReference type="InterPro" id="IPR035472">
    <property type="entry name" value="RpiR-like_SIS"/>
</dbReference>
<organism evidence="6 7">
    <name type="scientific">Lactobacillus helsingborgensis</name>
    <dbReference type="NCBI Taxonomy" id="1218494"/>
    <lineage>
        <taxon>Bacteria</taxon>
        <taxon>Bacillati</taxon>
        <taxon>Bacillota</taxon>
        <taxon>Bacilli</taxon>
        <taxon>Lactobacillales</taxon>
        <taxon>Lactobacillaceae</taxon>
        <taxon>Lactobacillus</taxon>
    </lineage>
</organism>
<dbReference type="InterPro" id="IPR000281">
    <property type="entry name" value="HTH_RpiR"/>
</dbReference>
<evidence type="ECO:0000313" key="7">
    <source>
        <dbReference type="Proteomes" id="UP001164557"/>
    </source>
</evidence>
<dbReference type="InterPro" id="IPR001347">
    <property type="entry name" value="SIS_dom"/>
</dbReference>